<reference evidence="1" key="2">
    <citation type="journal article" date="2015" name="Data Brief">
        <title>Shoot transcriptome of the giant reed, Arundo donax.</title>
        <authorList>
            <person name="Barrero R.A."/>
            <person name="Guerrero F.D."/>
            <person name="Moolhuijzen P."/>
            <person name="Goolsby J.A."/>
            <person name="Tidwell J."/>
            <person name="Bellgard S.E."/>
            <person name="Bellgard M.I."/>
        </authorList>
    </citation>
    <scope>NUCLEOTIDE SEQUENCE</scope>
    <source>
        <tissue evidence="1">Shoot tissue taken approximately 20 cm above the soil surface</tissue>
    </source>
</reference>
<dbReference type="EMBL" id="GBRH01164364">
    <property type="protein sequence ID" value="JAE33532.1"/>
    <property type="molecule type" value="Transcribed_RNA"/>
</dbReference>
<evidence type="ECO:0000313" key="1">
    <source>
        <dbReference type="EMBL" id="JAE33532.1"/>
    </source>
</evidence>
<accession>A0A0A9H9U6</accession>
<name>A0A0A9H9U6_ARUDO</name>
<proteinExistence type="predicted"/>
<sequence>MITLGWSQLATLCQSYLSHEAHFQTT</sequence>
<reference evidence="1" key="1">
    <citation type="submission" date="2014-09" db="EMBL/GenBank/DDBJ databases">
        <authorList>
            <person name="Magalhaes I.L.F."/>
            <person name="Oliveira U."/>
            <person name="Santos F.R."/>
            <person name="Vidigal T.H.D.A."/>
            <person name="Brescovit A.D."/>
            <person name="Santos A.J."/>
        </authorList>
    </citation>
    <scope>NUCLEOTIDE SEQUENCE</scope>
    <source>
        <tissue evidence="1">Shoot tissue taken approximately 20 cm above the soil surface</tissue>
    </source>
</reference>
<protein>
    <submittedName>
        <fullName evidence="1">Uncharacterized protein</fullName>
    </submittedName>
</protein>
<dbReference type="AlphaFoldDB" id="A0A0A9H9U6"/>
<organism evidence="1">
    <name type="scientific">Arundo donax</name>
    <name type="common">Giant reed</name>
    <name type="synonym">Donax arundinaceus</name>
    <dbReference type="NCBI Taxonomy" id="35708"/>
    <lineage>
        <taxon>Eukaryota</taxon>
        <taxon>Viridiplantae</taxon>
        <taxon>Streptophyta</taxon>
        <taxon>Embryophyta</taxon>
        <taxon>Tracheophyta</taxon>
        <taxon>Spermatophyta</taxon>
        <taxon>Magnoliopsida</taxon>
        <taxon>Liliopsida</taxon>
        <taxon>Poales</taxon>
        <taxon>Poaceae</taxon>
        <taxon>PACMAD clade</taxon>
        <taxon>Arundinoideae</taxon>
        <taxon>Arundineae</taxon>
        <taxon>Arundo</taxon>
    </lineage>
</organism>